<evidence type="ECO:0008006" key="3">
    <source>
        <dbReference type="Google" id="ProtNLM"/>
    </source>
</evidence>
<organism evidence="1 2">
    <name type="scientific">Fusobacterium ulcerans</name>
    <dbReference type="NCBI Taxonomy" id="861"/>
    <lineage>
        <taxon>Bacteria</taxon>
        <taxon>Fusobacteriati</taxon>
        <taxon>Fusobacteriota</taxon>
        <taxon>Fusobacteriia</taxon>
        <taxon>Fusobacteriales</taxon>
        <taxon>Fusobacteriaceae</taxon>
        <taxon>Fusobacterium</taxon>
    </lineage>
</organism>
<evidence type="ECO:0000313" key="2">
    <source>
        <dbReference type="Proteomes" id="UP000249008"/>
    </source>
</evidence>
<reference evidence="1 2" key="1">
    <citation type="submission" date="2018-06" db="EMBL/GenBank/DDBJ databases">
        <authorList>
            <consortium name="Pathogen Informatics"/>
            <person name="Doyle S."/>
        </authorList>
    </citation>
    <scope>NUCLEOTIDE SEQUENCE [LARGE SCALE GENOMIC DNA]</scope>
    <source>
        <strain evidence="1 2">NCTC12112</strain>
    </source>
</reference>
<sequence length="77" mass="8887">MKNRIVTLDKEKIEGLKLQKREVIVYTLISLVNGSYTIKEMCGILGIGFQLHQVVEYCKNLEDKGLIKKDEDKFILT</sequence>
<proteinExistence type="predicted"/>
<dbReference type="KEGG" id="ful:C4N20_02000"/>
<protein>
    <recommendedName>
        <fullName evidence="3">MarR family transcriptional regulator</fullName>
    </recommendedName>
</protein>
<dbReference type="GeneID" id="78453563"/>
<name>A0AAX2JDF7_9FUSO</name>
<gene>
    <name evidence="1" type="ORF">NCTC12112_02280</name>
</gene>
<dbReference type="RefSeq" id="WP_005981395.1">
    <property type="nucleotide sequence ID" value="NZ_CABKNW010000005.1"/>
</dbReference>
<dbReference type="Proteomes" id="UP000249008">
    <property type="component" value="Chromosome 1"/>
</dbReference>
<evidence type="ECO:0000313" key="1">
    <source>
        <dbReference type="EMBL" id="SQJ09203.1"/>
    </source>
</evidence>
<dbReference type="AlphaFoldDB" id="A0AAX2JDF7"/>
<dbReference type="EMBL" id="LS483487">
    <property type="protein sequence ID" value="SQJ09203.1"/>
    <property type="molecule type" value="Genomic_DNA"/>
</dbReference>
<accession>A0AAX2JDF7</accession>